<feature type="compositionally biased region" description="Polar residues" evidence="1">
    <location>
        <begin position="365"/>
        <end position="374"/>
    </location>
</feature>
<evidence type="ECO:0000313" key="3">
    <source>
        <dbReference type="Proteomes" id="UP000007978"/>
    </source>
</evidence>
<feature type="region of interest" description="Disordered" evidence="1">
    <location>
        <begin position="140"/>
        <end position="240"/>
    </location>
</feature>
<keyword evidence="3" id="KW-1185">Reference proteome</keyword>
<dbReference type="HOGENOM" id="CLU_562636_0_0_1"/>
<organism evidence="2 3">
    <name type="scientific">Fusarium pseudograminearum (strain CS3096)</name>
    <name type="common">Wheat and barley crown-rot fungus</name>
    <dbReference type="NCBI Taxonomy" id="1028729"/>
    <lineage>
        <taxon>Eukaryota</taxon>
        <taxon>Fungi</taxon>
        <taxon>Dikarya</taxon>
        <taxon>Ascomycota</taxon>
        <taxon>Pezizomycotina</taxon>
        <taxon>Sordariomycetes</taxon>
        <taxon>Hypocreomycetidae</taxon>
        <taxon>Hypocreales</taxon>
        <taxon>Nectriaceae</taxon>
        <taxon>Fusarium</taxon>
    </lineage>
</organism>
<feature type="region of interest" description="Disordered" evidence="1">
    <location>
        <begin position="270"/>
        <end position="433"/>
    </location>
</feature>
<name>K3V8G1_FUSPC</name>
<feature type="compositionally biased region" description="Polar residues" evidence="1">
    <location>
        <begin position="383"/>
        <end position="412"/>
    </location>
</feature>
<gene>
    <name evidence="2" type="ORF">FPSE_10223</name>
</gene>
<evidence type="ECO:0000313" key="2">
    <source>
        <dbReference type="EMBL" id="EKJ69594.1"/>
    </source>
</evidence>
<evidence type="ECO:0000256" key="1">
    <source>
        <dbReference type="SAM" id="MobiDB-lite"/>
    </source>
</evidence>
<sequence length="485" mass="53904">MAPPRPNPRDPFGNDYDESQSTFDWDKDDHHRERSNVDISNKMSHKLNHLDRLTGSHYRPIDSFVSATHRLHITKTNRKHPSNHKLWKDAVSTDKLDYNWGIWLVLRAIYYDTVDSQDRRQSFRNGVAATKIAERYKGTDIFNDTSPTPWVPRPEKWSSVTGHDSATPEPQQPQAMTQSSRITTPQSSSRATFHNRPLNRFPPINRQTRITNAPQQTQSGGSSAKTDPFAPDPVDQPAGISPIANLSTSWPTGGGSTNVDNRQRHFAQPAANSLDHSGSTIGNAQPYPGGLPPLHAYSQGVNQVPSIGAQQFSVSRPCPPSRSEHYESEQKFPAATTHNHHDRTILPPQITSSYRAPAETHRDSLQSGPSSFSSRRYERSHPQGAQSSIGDKTQNEQPSSHVNITKLGQTTRIPHGAPGHIPSTVIPQGSSSQTGTLIGSEVIAPLIERIKDEMKPWITKEIQSGIQTARIADLKRKLEAFEQDE</sequence>
<feature type="region of interest" description="Disordered" evidence="1">
    <location>
        <begin position="1"/>
        <end position="40"/>
    </location>
</feature>
<protein>
    <submittedName>
        <fullName evidence="2">Uncharacterized protein</fullName>
    </submittedName>
</protein>
<feature type="compositionally biased region" description="Basic and acidic residues" evidence="1">
    <location>
        <begin position="24"/>
        <end position="36"/>
    </location>
</feature>
<dbReference type="AlphaFoldDB" id="K3V8G1"/>
<dbReference type="eggNOG" id="ENOG502T2WV">
    <property type="taxonomic scope" value="Eukaryota"/>
</dbReference>
<feature type="compositionally biased region" description="Polar residues" evidence="1">
    <location>
        <begin position="158"/>
        <end position="192"/>
    </location>
</feature>
<dbReference type="RefSeq" id="XP_009261615.1">
    <property type="nucleotide sequence ID" value="XM_009263340.1"/>
</dbReference>
<dbReference type="EMBL" id="AFNW01000333">
    <property type="protein sequence ID" value="EKJ69594.1"/>
    <property type="molecule type" value="Genomic_DNA"/>
</dbReference>
<feature type="compositionally biased region" description="Polar residues" evidence="1">
    <location>
        <begin position="299"/>
        <end position="314"/>
    </location>
</feature>
<feature type="compositionally biased region" description="Polar residues" evidence="1">
    <location>
        <begin position="205"/>
        <end position="225"/>
    </location>
</feature>
<proteinExistence type="predicted"/>
<dbReference type="OrthoDB" id="5106956at2759"/>
<accession>K3V8G1</accession>
<reference evidence="2 3" key="1">
    <citation type="journal article" date="2012" name="PLoS Pathog.">
        <title>Comparative pathogenomics reveals horizontally acquired novel virulence genes in fungi infecting cereal hosts.</title>
        <authorList>
            <person name="Gardiner D.M."/>
            <person name="McDonald M.C."/>
            <person name="Covarelli L."/>
            <person name="Solomon P.S."/>
            <person name="Rusu A.G."/>
            <person name="Marshall M."/>
            <person name="Kazan K."/>
            <person name="Chakraborty S."/>
            <person name="McDonald B.A."/>
            <person name="Manners J.M."/>
        </authorList>
    </citation>
    <scope>NUCLEOTIDE SEQUENCE [LARGE SCALE GENOMIC DNA]</scope>
    <source>
        <strain evidence="2 3">CS3096</strain>
    </source>
</reference>
<comment type="caution">
    <text evidence="2">The sequence shown here is derived from an EMBL/GenBank/DDBJ whole genome shotgun (WGS) entry which is preliminary data.</text>
</comment>
<dbReference type="Proteomes" id="UP000007978">
    <property type="component" value="Chromosome 4"/>
</dbReference>
<dbReference type="GeneID" id="20368840"/>
<dbReference type="KEGG" id="fpu:FPSE_10223"/>
<feature type="compositionally biased region" description="Polar residues" evidence="1">
    <location>
        <begin position="270"/>
        <end position="283"/>
    </location>
</feature>